<sequence>MSNRRQALVTGGGRGIGRGIVLALAAEGWHVAINFRSNREAAEEAASGAPPPPPRAPPKKRQQHPPTPPPRPGPATHTARRH</sequence>
<proteinExistence type="predicted"/>
<feature type="region of interest" description="Disordered" evidence="1">
    <location>
        <begin position="39"/>
        <end position="82"/>
    </location>
</feature>
<dbReference type="SUPFAM" id="SSF51735">
    <property type="entry name" value="NAD(P)-binding Rossmann-fold domains"/>
    <property type="match status" value="1"/>
</dbReference>
<gene>
    <name evidence="2" type="ORF">F4Y08_06985</name>
</gene>
<feature type="non-terminal residue" evidence="2">
    <location>
        <position position="82"/>
    </location>
</feature>
<evidence type="ECO:0000313" key="2">
    <source>
        <dbReference type="EMBL" id="MYD90069.1"/>
    </source>
</evidence>
<comment type="caution">
    <text evidence="2">The sequence shown here is derived from an EMBL/GenBank/DDBJ whole genome shotgun (WGS) entry which is preliminary data.</text>
</comment>
<dbReference type="Gene3D" id="3.40.50.720">
    <property type="entry name" value="NAD(P)-binding Rossmann-like Domain"/>
    <property type="match status" value="1"/>
</dbReference>
<reference evidence="2" key="1">
    <citation type="submission" date="2019-09" db="EMBL/GenBank/DDBJ databases">
        <title>Characterisation of the sponge microbiome using genome-centric metagenomics.</title>
        <authorList>
            <person name="Engelberts J.P."/>
            <person name="Robbins S.J."/>
            <person name="De Goeij J.M."/>
            <person name="Aranda M."/>
            <person name="Bell S.C."/>
            <person name="Webster N.S."/>
        </authorList>
    </citation>
    <scope>NUCLEOTIDE SEQUENCE</scope>
    <source>
        <strain evidence="2">SB0662_bin_9</strain>
    </source>
</reference>
<dbReference type="EMBL" id="VXPY01000045">
    <property type="protein sequence ID" value="MYD90069.1"/>
    <property type="molecule type" value="Genomic_DNA"/>
</dbReference>
<dbReference type="InterPro" id="IPR036291">
    <property type="entry name" value="NAD(P)-bd_dom_sf"/>
</dbReference>
<protein>
    <submittedName>
        <fullName evidence="2">SDR family NAD(P)-dependent oxidoreductase</fullName>
    </submittedName>
</protein>
<organism evidence="2">
    <name type="scientific">Caldilineaceae bacterium SB0662_bin_9</name>
    <dbReference type="NCBI Taxonomy" id="2605258"/>
    <lineage>
        <taxon>Bacteria</taxon>
        <taxon>Bacillati</taxon>
        <taxon>Chloroflexota</taxon>
        <taxon>Caldilineae</taxon>
        <taxon>Caldilineales</taxon>
        <taxon>Caldilineaceae</taxon>
    </lineage>
</organism>
<name>A0A6B1DQQ4_9CHLR</name>
<dbReference type="AlphaFoldDB" id="A0A6B1DQQ4"/>
<evidence type="ECO:0000256" key="1">
    <source>
        <dbReference type="SAM" id="MobiDB-lite"/>
    </source>
</evidence>
<accession>A0A6B1DQQ4</accession>
<dbReference type="Pfam" id="PF00106">
    <property type="entry name" value="adh_short"/>
    <property type="match status" value="1"/>
</dbReference>
<dbReference type="InterPro" id="IPR002347">
    <property type="entry name" value="SDR_fam"/>
</dbReference>